<reference evidence="1 2" key="1">
    <citation type="journal article" date="2017" name="Nat. Commun.">
        <title>In situ click chemistry generation of cyclooxygenase-2 inhibitors.</title>
        <authorList>
            <person name="Bhardwaj A."/>
            <person name="Kaur J."/>
            <person name="Wuest M."/>
            <person name="Wuest F."/>
        </authorList>
    </citation>
    <scope>NUCLEOTIDE SEQUENCE [LARGE SCALE GENOMIC DNA]</scope>
    <source>
        <strain evidence="1">S2_018_000_R2_106</strain>
    </source>
</reference>
<dbReference type="AlphaFoldDB" id="A0A6N4R7J4"/>
<gene>
    <name evidence="1" type="ORF">DI628_01230</name>
</gene>
<evidence type="ECO:0000313" key="2">
    <source>
        <dbReference type="Proteomes" id="UP000320948"/>
    </source>
</evidence>
<organism evidence="1 2">
    <name type="scientific">Blastochloris viridis</name>
    <name type="common">Rhodopseudomonas viridis</name>
    <dbReference type="NCBI Taxonomy" id="1079"/>
    <lineage>
        <taxon>Bacteria</taxon>
        <taxon>Pseudomonadati</taxon>
        <taxon>Pseudomonadota</taxon>
        <taxon>Alphaproteobacteria</taxon>
        <taxon>Hyphomicrobiales</taxon>
        <taxon>Blastochloridaceae</taxon>
        <taxon>Blastochloris</taxon>
    </lineage>
</organism>
<sequence length="166" mass="17052">MDIRVISQITGGATSASAVSVPADSRALLSEIAANTALSDSQRTNMVAAVAAADSGLQVDRGAALERIQMLGLYLRNTGDSSFPRWTMMTALRAYGMNLTEEAAAPSAVNQALQAAVAPRNVSVETAVVVARTMPPLQAPVAKPIVKADAPAPAPDAGVGRVERIA</sequence>
<name>A0A6N4R7J4_BLAVI</name>
<dbReference type="EMBL" id="VAFM01000001">
    <property type="protein sequence ID" value="TKW61281.1"/>
    <property type="molecule type" value="Genomic_DNA"/>
</dbReference>
<protein>
    <submittedName>
        <fullName evidence="1">Uncharacterized protein</fullName>
    </submittedName>
</protein>
<proteinExistence type="predicted"/>
<comment type="caution">
    <text evidence="1">The sequence shown here is derived from an EMBL/GenBank/DDBJ whole genome shotgun (WGS) entry which is preliminary data.</text>
</comment>
<accession>A0A6N4R7J4</accession>
<dbReference type="Proteomes" id="UP000320948">
    <property type="component" value="Unassembled WGS sequence"/>
</dbReference>
<evidence type="ECO:0000313" key="1">
    <source>
        <dbReference type="EMBL" id="TKW61281.1"/>
    </source>
</evidence>